<reference evidence="2 3" key="1">
    <citation type="journal article" date="2023" name="Nucleic Acids Res.">
        <title>The hologenome of Daphnia magna reveals possible DNA methylation and microbiome-mediated evolution of the host genome.</title>
        <authorList>
            <person name="Chaturvedi A."/>
            <person name="Li X."/>
            <person name="Dhandapani V."/>
            <person name="Marshall H."/>
            <person name="Kissane S."/>
            <person name="Cuenca-Cambronero M."/>
            <person name="Asole G."/>
            <person name="Calvet F."/>
            <person name="Ruiz-Romero M."/>
            <person name="Marangio P."/>
            <person name="Guigo R."/>
            <person name="Rago D."/>
            <person name="Mirbahai L."/>
            <person name="Eastwood N."/>
            <person name="Colbourne J.K."/>
            <person name="Zhou J."/>
            <person name="Mallon E."/>
            <person name="Orsini L."/>
        </authorList>
    </citation>
    <scope>NUCLEOTIDE SEQUENCE [LARGE SCALE GENOMIC DNA]</scope>
    <source>
        <strain evidence="2">LRV0_1</strain>
    </source>
</reference>
<proteinExistence type="predicted"/>
<keyword evidence="3" id="KW-1185">Reference proteome</keyword>
<evidence type="ECO:0000256" key="1">
    <source>
        <dbReference type="SAM" id="MobiDB-lite"/>
    </source>
</evidence>
<name>A0ABR0A8U2_9CRUS</name>
<feature type="region of interest" description="Disordered" evidence="1">
    <location>
        <begin position="56"/>
        <end position="117"/>
    </location>
</feature>
<accession>A0ABR0A8U2</accession>
<protein>
    <submittedName>
        <fullName evidence="2">Uncharacterized protein</fullName>
    </submittedName>
</protein>
<evidence type="ECO:0000313" key="3">
    <source>
        <dbReference type="Proteomes" id="UP001234178"/>
    </source>
</evidence>
<organism evidence="2 3">
    <name type="scientific">Daphnia magna</name>
    <dbReference type="NCBI Taxonomy" id="35525"/>
    <lineage>
        <taxon>Eukaryota</taxon>
        <taxon>Metazoa</taxon>
        <taxon>Ecdysozoa</taxon>
        <taxon>Arthropoda</taxon>
        <taxon>Crustacea</taxon>
        <taxon>Branchiopoda</taxon>
        <taxon>Diplostraca</taxon>
        <taxon>Cladocera</taxon>
        <taxon>Anomopoda</taxon>
        <taxon>Daphniidae</taxon>
        <taxon>Daphnia</taxon>
    </lineage>
</organism>
<comment type="caution">
    <text evidence="2">The sequence shown here is derived from an EMBL/GenBank/DDBJ whole genome shotgun (WGS) entry which is preliminary data.</text>
</comment>
<dbReference type="EMBL" id="JAOYFB010000036">
    <property type="protein sequence ID" value="KAK4021558.1"/>
    <property type="molecule type" value="Genomic_DNA"/>
</dbReference>
<sequence>MIRGQQEDITVEPMYSDTQPISLEQLDVGNSETPATVLEKEPEENNVEYVLGENSSVNNDYFQGDEMDSGVINDEHDDGAYQDSEFPAASGGADERRSLDDTSSGIDDWNEMNTYNE</sequence>
<gene>
    <name evidence="2" type="ORF">OUZ56_003472</name>
</gene>
<dbReference type="Proteomes" id="UP001234178">
    <property type="component" value="Unassembled WGS sequence"/>
</dbReference>
<evidence type="ECO:0000313" key="2">
    <source>
        <dbReference type="EMBL" id="KAK4021558.1"/>
    </source>
</evidence>
<feature type="compositionally biased region" description="Polar residues" evidence="1">
    <location>
        <begin position="101"/>
        <end position="117"/>
    </location>
</feature>